<proteinExistence type="predicted"/>
<evidence type="ECO:0000256" key="1">
    <source>
        <dbReference type="SAM" id="MobiDB-lite"/>
    </source>
</evidence>
<sequence length="820" mass="95359">MNLPFEISNEDFFKLLKHKVHSSYSMRYVDGLAEKVAFKETIDTLKRIDNFAQEVSDDIWDAEVLISKFSNKKDQNQLEEFCNFFNGIRLQKGLIPHPEMFVHLFFRSVYETFKLLDQNLGFEIRAKDGNSVYLPFPKEKNDEYAKNAFILDSHQQLTQWRIGGIPYQRIAQLITQVRDQIDRGINEHRKQEINTFDKLNQQAKGFDHLLQIHSTIYVFAIDIQIQDFLKPRSDLLAQVGIIPVSPLADINLILASFPHLLSAITKVETYSTKDDLNLHCILTLKPSKNFSEKNSISMLQQQIQKAVGDIYHVRIRNWNEVIRRNYSKIAVGLIKSSQPKNIEAFKYWILSFFFRLDLYIQPVLSNLFKTNLSVNHNLSGEIARVRSNPPEAFNNYDGYVKDSNSMEKVLEAANKACQPFLCEKELKSVWTMRNLPKTSQAYIEAVIHYFREIESDPKKVQSMMHIEIFIETLITTKLNAFELSVSGDHELLSRSILRKAVTSLGRQFILLGESELENQAIRTIQDFQLHENGLFEKSKETSKMLTSLFTSKTSIMHINRYIFALRNIFTEIPLGNNGKSIKEIRINAYRKYKKRLEVATNLFQYLLKQDCLVFRLTVELIPKFGSIPQEKLAVLWTAFLHQAQRAKPLSWKTGYFGLWSQNEEGHFYADVFITFDHRVFTDPTSIIQLLNMRWRKFVKEKALSELELVDLSELKSFKIQGKPIMQSDEEYSLDRLVIESTNKHRKSDFLQKIIPTFLSHSIFIENSIKRRRFEYQNPDAKLLIKSSIAVVGRKKVVPKKLNKKKISSSPLAAHKDADEP</sequence>
<evidence type="ECO:0000313" key="3">
    <source>
        <dbReference type="Proteomes" id="UP000075680"/>
    </source>
</evidence>
<name>A0A150HPX3_9GAMM</name>
<feature type="region of interest" description="Disordered" evidence="1">
    <location>
        <begin position="801"/>
        <end position="820"/>
    </location>
</feature>
<dbReference type="EMBL" id="JRUE01000164">
    <property type="protein sequence ID" value="KXZ68590.1"/>
    <property type="molecule type" value="Genomic_DNA"/>
</dbReference>
<protein>
    <submittedName>
        <fullName evidence="2">Uncharacterized protein</fullName>
    </submittedName>
</protein>
<organism evidence="2 3">
    <name type="scientific">Acinetobacter venetianus</name>
    <dbReference type="NCBI Taxonomy" id="52133"/>
    <lineage>
        <taxon>Bacteria</taxon>
        <taxon>Pseudomonadati</taxon>
        <taxon>Pseudomonadota</taxon>
        <taxon>Gammaproteobacteria</taxon>
        <taxon>Moraxellales</taxon>
        <taxon>Moraxellaceae</taxon>
        <taxon>Acinetobacter</taxon>
    </lineage>
</organism>
<evidence type="ECO:0000313" key="2">
    <source>
        <dbReference type="EMBL" id="KXZ68590.1"/>
    </source>
</evidence>
<reference evidence="2 3" key="1">
    <citation type="journal article" date="2016" name="Sci. Rep.">
        <title>Genomic and phenotypic characterization of the species Acinetobacter venetianus.</title>
        <authorList>
            <person name="Fondi M."/>
            <person name="Maida I."/>
            <person name="Perrin E."/>
            <person name="Orlandini V."/>
            <person name="La Torre L."/>
            <person name="Bosi E."/>
            <person name="Negroni A."/>
            <person name="Zanaroli G."/>
            <person name="Fava F."/>
            <person name="Decorosi F."/>
            <person name="Giovannetti L."/>
            <person name="Viti C."/>
            <person name="Vaneechoutte M."/>
            <person name="Dijkshoorn L."/>
            <person name="Fani R."/>
        </authorList>
    </citation>
    <scope>NUCLEOTIDE SEQUENCE [LARGE SCALE GENOMIC DNA]</scope>
    <source>
        <strain evidence="2 3">LUH5627</strain>
    </source>
</reference>
<dbReference type="RefSeq" id="WP_005089486.1">
    <property type="nucleotide sequence ID" value="NZ_JRUE01000164.1"/>
</dbReference>
<gene>
    <name evidence="2" type="ORF">AVENLUH5627_01790</name>
</gene>
<dbReference type="Proteomes" id="UP000075680">
    <property type="component" value="Unassembled WGS sequence"/>
</dbReference>
<dbReference type="PATRIC" id="fig|52133.18.peg.1861"/>
<comment type="caution">
    <text evidence="2">The sequence shown here is derived from an EMBL/GenBank/DDBJ whole genome shotgun (WGS) entry which is preliminary data.</text>
</comment>
<accession>A0A150HPX3</accession>
<dbReference type="AlphaFoldDB" id="A0A150HPX3"/>